<gene>
    <name evidence="1" type="ORF">BDN72DRAFT_791106</name>
</gene>
<evidence type="ECO:0000313" key="2">
    <source>
        <dbReference type="Proteomes" id="UP000308600"/>
    </source>
</evidence>
<accession>A0ACD3B6A8</accession>
<proteinExistence type="predicted"/>
<name>A0ACD3B6A8_9AGAR</name>
<dbReference type="EMBL" id="ML208277">
    <property type="protein sequence ID" value="TFK73212.1"/>
    <property type="molecule type" value="Genomic_DNA"/>
</dbReference>
<reference evidence="1 2" key="1">
    <citation type="journal article" date="2019" name="Nat. Ecol. Evol.">
        <title>Megaphylogeny resolves global patterns of mushroom evolution.</title>
        <authorList>
            <person name="Varga T."/>
            <person name="Krizsan K."/>
            <person name="Foldi C."/>
            <person name="Dima B."/>
            <person name="Sanchez-Garcia M."/>
            <person name="Sanchez-Ramirez S."/>
            <person name="Szollosi G.J."/>
            <person name="Szarkandi J.G."/>
            <person name="Papp V."/>
            <person name="Albert L."/>
            <person name="Andreopoulos W."/>
            <person name="Angelini C."/>
            <person name="Antonin V."/>
            <person name="Barry K.W."/>
            <person name="Bougher N.L."/>
            <person name="Buchanan P."/>
            <person name="Buyck B."/>
            <person name="Bense V."/>
            <person name="Catcheside P."/>
            <person name="Chovatia M."/>
            <person name="Cooper J."/>
            <person name="Damon W."/>
            <person name="Desjardin D."/>
            <person name="Finy P."/>
            <person name="Geml J."/>
            <person name="Haridas S."/>
            <person name="Hughes K."/>
            <person name="Justo A."/>
            <person name="Karasinski D."/>
            <person name="Kautmanova I."/>
            <person name="Kiss B."/>
            <person name="Kocsube S."/>
            <person name="Kotiranta H."/>
            <person name="LaButti K.M."/>
            <person name="Lechner B.E."/>
            <person name="Liimatainen K."/>
            <person name="Lipzen A."/>
            <person name="Lukacs Z."/>
            <person name="Mihaltcheva S."/>
            <person name="Morgado L.N."/>
            <person name="Niskanen T."/>
            <person name="Noordeloos M.E."/>
            <person name="Ohm R.A."/>
            <person name="Ortiz-Santana B."/>
            <person name="Ovrebo C."/>
            <person name="Racz N."/>
            <person name="Riley R."/>
            <person name="Savchenko A."/>
            <person name="Shiryaev A."/>
            <person name="Soop K."/>
            <person name="Spirin V."/>
            <person name="Szebenyi C."/>
            <person name="Tomsovsky M."/>
            <person name="Tulloss R.E."/>
            <person name="Uehling J."/>
            <person name="Grigoriev I.V."/>
            <person name="Vagvolgyi C."/>
            <person name="Papp T."/>
            <person name="Martin F.M."/>
            <person name="Miettinen O."/>
            <person name="Hibbett D.S."/>
            <person name="Nagy L.G."/>
        </authorList>
    </citation>
    <scope>NUCLEOTIDE SEQUENCE [LARGE SCALE GENOMIC DNA]</scope>
    <source>
        <strain evidence="1 2">NL-1719</strain>
    </source>
</reference>
<keyword evidence="2" id="KW-1185">Reference proteome</keyword>
<evidence type="ECO:0000313" key="1">
    <source>
        <dbReference type="EMBL" id="TFK73212.1"/>
    </source>
</evidence>
<sequence length="561" mass="59761">MLLSIASLFLAFAHTQVAIGATAVGNSTNPIIDLGYAKYQGFVDPTSGNTQFLGIRYAAAPVGNLRWRAPQTPAKTSGILQANAQPPQCFNAGAGLENVTPFRNPNPFAPARRSEPVGKRDIIPTVSSEDCLHLNVYSPGILDPNANKLPVVVWIHGGGYMAGNASEFNGDDLITDAEGGVVVVIIQYRLGVFGFLPGTQVQEGGDLNAGLLDQHFALQWVHKHITKFGGDPTKVTIWGESAGAGSVLQHIVAQDGKTNPPLFRAGISSSLYLPPQYNFNDPIAEDLYSEVVSLTGCTSATNTLNCLRGLNDGLLQGANVNISESVFFGTFVFVPVVDGTFIVRRPSESLKMGRVNGEAVLAVTNAFEGTLFVNLSTAGFVQSNNYAAQLFPELGNQQIQAAAAQYASVGTPINQAIGIMGESIFICPTYYLLMAFEGRGFKGEFAIPPGEHGQDVAYYFFSQNPNGVPGFSNPVFDKSFAESFLNFAMSLNPNVKVGIADATPHWDVWRNANGVAAVGDGVEMLFNMTAAGAPVIQPITTSSSLLERCNFWESVTAMTAQ</sequence>
<protein>
    <submittedName>
        <fullName evidence="1">Alpha/beta-hydrolase</fullName>
    </submittedName>
</protein>
<dbReference type="Proteomes" id="UP000308600">
    <property type="component" value="Unassembled WGS sequence"/>
</dbReference>
<organism evidence="1 2">
    <name type="scientific">Pluteus cervinus</name>
    <dbReference type="NCBI Taxonomy" id="181527"/>
    <lineage>
        <taxon>Eukaryota</taxon>
        <taxon>Fungi</taxon>
        <taxon>Dikarya</taxon>
        <taxon>Basidiomycota</taxon>
        <taxon>Agaricomycotina</taxon>
        <taxon>Agaricomycetes</taxon>
        <taxon>Agaricomycetidae</taxon>
        <taxon>Agaricales</taxon>
        <taxon>Pluteineae</taxon>
        <taxon>Pluteaceae</taxon>
        <taxon>Pluteus</taxon>
    </lineage>
</organism>